<name>F8ACK4_THEID</name>
<dbReference type="AlphaFoldDB" id="F8ACK4"/>
<reference evidence="1 2" key="2">
    <citation type="journal article" date="2012" name="Stand. Genomic Sci.">
        <title>Complete genome sequence of the thermophilic sulfate-reducing ocean bacterium Thermodesulfatator indicus type strain (CIR29812(T)).</title>
        <authorList>
            <person name="Anderson I."/>
            <person name="Saunders E."/>
            <person name="Lapidus A."/>
            <person name="Nolan M."/>
            <person name="Lucas S."/>
            <person name="Tice H."/>
            <person name="Del Rio T.G."/>
            <person name="Cheng J.F."/>
            <person name="Han C."/>
            <person name="Tapia R."/>
            <person name="Goodwin L.A."/>
            <person name="Pitluck S."/>
            <person name="Liolios K."/>
            <person name="Mavromatis K."/>
            <person name="Pagani I."/>
            <person name="Ivanova N."/>
            <person name="Mikhailova N."/>
            <person name="Pati A."/>
            <person name="Chen A."/>
            <person name="Palaniappan K."/>
            <person name="Land M."/>
            <person name="Hauser L."/>
            <person name="Jeffries C.D."/>
            <person name="Chang Y.J."/>
            <person name="Brambilla E.M."/>
            <person name="Rohde M."/>
            <person name="Spring S."/>
            <person name="Goker M."/>
            <person name="Detter J.C."/>
            <person name="Woyke T."/>
            <person name="Bristow J."/>
            <person name="Eisen J.A."/>
            <person name="Markowitz V."/>
            <person name="Hugenholtz P."/>
            <person name="Kyrpides N.C."/>
            <person name="Klenk H.P."/>
        </authorList>
    </citation>
    <scope>NUCLEOTIDE SEQUENCE [LARGE SCALE GENOMIC DNA]</scope>
    <source>
        <strain evidence="2">DSM 15286 / JCM 11887 / CIR29812</strain>
    </source>
</reference>
<dbReference type="RefSeq" id="WP_013908518.1">
    <property type="nucleotide sequence ID" value="NC_015681.1"/>
</dbReference>
<organism evidence="1 2">
    <name type="scientific">Thermodesulfatator indicus (strain DSM 15286 / JCM 11887 / CIR29812)</name>
    <dbReference type="NCBI Taxonomy" id="667014"/>
    <lineage>
        <taxon>Bacteria</taxon>
        <taxon>Pseudomonadati</taxon>
        <taxon>Thermodesulfobacteriota</taxon>
        <taxon>Thermodesulfobacteria</taxon>
        <taxon>Thermodesulfobacteriales</taxon>
        <taxon>Thermodesulfatatoraceae</taxon>
        <taxon>Thermodesulfatator</taxon>
    </lineage>
</organism>
<sequence length="282" mass="30997">MGVIVYGTTGRTVEFIVQRDGIVLTDGDGTRFYSADPLEIGEVALLALTGQGPEGSKAWAAAEGERLLRAYWFLSTPGPGALRELVARVSAGVETNDLIREMERLAQGFTKRPIFGFREERLQIEVLTGGEDSSEKATGEGRGSYPVWLFGRFELSELVREAAGAARERLREEKLRLVGGMGVVSTDDGSGPGLVAGNAGVLRLSEDMFRKLRAFLLKVLYQEYGGYFREGTLSAYVPGRELRKVRRSGEDFWRAGVVIDIAGRRVRFTSPAEVARLLIFLI</sequence>
<reference evidence="2" key="1">
    <citation type="submission" date="2011-04" db="EMBL/GenBank/DDBJ databases">
        <title>The complete genome of Thermodesulfatator indicus DSM 15286.</title>
        <authorList>
            <person name="Lucas S."/>
            <person name="Copeland A."/>
            <person name="Lapidus A."/>
            <person name="Bruce D."/>
            <person name="Goodwin L."/>
            <person name="Pitluck S."/>
            <person name="Peters L."/>
            <person name="Kyrpides N."/>
            <person name="Mavromatis K."/>
            <person name="Pagani I."/>
            <person name="Ivanova N."/>
            <person name="Saunders L."/>
            <person name="Detter J.C."/>
            <person name="Tapia R."/>
            <person name="Han C."/>
            <person name="Land M."/>
            <person name="Hauser L."/>
            <person name="Markowitz V."/>
            <person name="Cheng J.-F."/>
            <person name="Hugenholtz P."/>
            <person name="Woyke T."/>
            <person name="Wu D."/>
            <person name="Spring S."/>
            <person name="Schroeder M."/>
            <person name="Brambilla E."/>
            <person name="Klenk H.-P."/>
            <person name="Eisen J.A."/>
        </authorList>
    </citation>
    <scope>NUCLEOTIDE SEQUENCE [LARGE SCALE GENOMIC DNA]</scope>
    <source>
        <strain evidence="2">DSM 15286 / JCM 11887 / CIR29812</strain>
    </source>
</reference>
<dbReference type="InParanoid" id="F8ACK4"/>
<evidence type="ECO:0000313" key="1">
    <source>
        <dbReference type="EMBL" id="AEH45779.1"/>
    </source>
</evidence>
<keyword evidence="2" id="KW-1185">Reference proteome</keyword>
<evidence type="ECO:0000313" key="2">
    <source>
        <dbReference type="Proteomes" id="UP000006793"/>
    </source>
</evidence>
<dbReference type="Proteomes" id="UP000006793">
    <property type="component" value="Chromosome"/>
</dbReference>
<dbReference type="HOGENOM" id="CLU_986721_0_0_0"/>
<gene>
    <name evidence="1" type="ordered locus">Thein_1924</name>
</gene>
<dbReference type="KEGG" id="tid:Thein_1924"/>
<accession>F8ACK4</accession>
<dbReference type="EMBL" id="CP002683">
    <property type="protein sequence ID" value="AEH45779.1"/>
    <property type="molecule type" value="Genomic_DNA"/>
</dbReference>
<dbReference type="STRING" id="667014.Thein_1924"/>
<proteinExistence type="predicted"/>
<protein>
    <submittedName>
        <fullName evidence="1">Uncharacterized protein</fullName>
    </submittedName>
</protein>
<dbReference type="PaxDb" id="667014-Thein_1924"/>